<dbReference type="PANTHER" id="PTHR45138:SF9">
    <property type="entry name" value="DIGUANYLATE CYCLASE DGCM-RELATED"/>
    <property type="match status" value="1"/>
</dbReference>
<dbReference type="STRING" id="1384056.N787_06385"/>
<comment type="caution">
    <text evidence="6">The sequence shown here is derived from an EMBL/GenBank/DDBJ whole genome shotgun (WGS) entry which is preliminary data.</text>
</comment>
<feature type="transmembrane region" description="Helical" evidence="4">
    <location>
        <begin position="164"/>
        <end position="181"/>
    </location>
</feature>
<dbReference type="Gene3D" id="3.30.70.270">
    <property type="match status" value="1"/>
</dbReference>
<keyword evidence="4" id="KW-1133">Transmembrane helix</keyword>
<dbReference type="PROSITE" id="PS50887">
    <property type="entry name" value="GGDEF"/>
    <property type="match status" value="1"/>
</dbReference>
<evidence type="ECO:0000313" key="7">
    <source>
        <dbReference type="Proteomes" id="UP000029393"/>
    </source>
</evidence>
<evidence type="ECO:0000259" key="5">
    <source>
        <dbReference type="PROSITE" id="PS50887"/>
    </source>
</evidence>
<dbReference type="PANTHER" id="PTHR45138">
    <property type="entry name" value="REGULATORY COMPONENTS OF SENSORY TRANSDUCTION SYSTEM"/>
    <property type="match status" value="1"/>
</dbReference>
<dbReference type="EMBL" id="AVCK01000003">
    <property type="protein sequence ID" value="KFN48061.1"/>
    <property type="molecule type" value="Genomic_DNA"/>
</dbReference>
<organism evidence="6 7">
    <name type="scientific">Arenimonas metalli CF5-1</name>
    <dbReference type="NCBI Taxonomy" id="1384056"/>
    <lineage>
        <taxon>Bacteria</taxon>
        <taxon>Pseudomonadati</taxon>
        <taxon>Pseudomonadota</taxon>
        <taxon>Gammaproteobacteria</taxon>
        <taxon>Lysobacterales</taxon>
        <taxon>Lysobacteraceae</taxon>
        <taxon>Arenimonas</taxon>
    </lineage>
</organism>
<dbReference type="EC" id="2.7.7.65" evidence="2"/>
<feature type="domain" description="GGDEF" evidence="5">
    <location>
        <begin position="237"/>
        <end position="372"/>
    </location>
</feature>
<evidence type="ECO:0000256" key="2">
    <source>
        <dbReference type="ARBA" id="ARBA00012528"/>
    </source>
</evidence>
<sequence length="375" mass="40807">MAAPQPLAGWRLRQVVADTHQLSKVGGFLYVFGWAVIGWLGDVLDFAPVTALVVAAGFLVLAALRVAMRPPDTGNEDDARRWLLRYALVLPLASVLWAGVQAWVLLDPHFGEDTQMVSLIATIGYATVFANVYSTVRHLAAVGVCVLFVPMLVVLWSLPDARALAVAMSFYALYLAGAVVRSHAEYRRRLRLDEALREQRDLYEHLSRTDSLTGLANRRHFTACLAHAAERALRGGAGFTLLILDIDHFKRVNDRHGHAVGDACLQALADRLHRAFPPPACLLARLGGEEFGVLIEGTHADGRALAESLRNDLAQHPLDCGPGARLPVTVSIGVGRFEPARHGDADGLYRAVDLALYSAKDQGRNRVHALADESA</sequence>
<dbReference type="CDD" id="cd01949">
    <property type="entry name" value="GGDEF"/>
    <property type="match status" value="1"/>
</dbReference>
<comment type="catalytic activity">
    <reaction evidence="3">
        <text>2 GTP = 3',3'-c-di-GMP + 2 diphosphate</text>
        <dbReference type="Rhea" id="RHEA:24898"/>
        <dbReference type="ChEBI" id="CHEBI:33019"/>
        <dbReference type="ChEBI" id="CHEBI:37565"/>
        <dbReference type="ChEBI" id="CHEBI:58805"/>
        <dbReference type="EC" id="2.7.7.65"/>
    </reaction>
</comment>
<dbReference type="eggNOG" id="COG3706">
    <property type="taxonomic scope" value="Bacteria"/>
</dbReference>
<dbReference type="InterPro" id="IPR000160">
    <property type="entry name" value="GGDEF_dom"/>
</dbReference>
<dbReference type="SMART" id="SM00267">
    <property type="entry name" value="GGDEF"/>
    <property type="match status" value="1"/>
</dbReference>
<dbReference type="Proteomes" id="UP000029393">
    <property type="component" value="Unassembled WGS sequence"/>
</dbReference>
<evidence type="ECO:0000256" key="1">
    <source>
        <dbReference type="ARBA" id="ARBA00001946"/>
    </source>
</evidence>
<dbReference type="GO" id="GO:0052621">
    <property type="term" value="F:diguanylate cyclase activity"/>
    <property type="evidence" value="ECO:0007669"/>
    <property type="project" value="UniProtKB-EC"/>
</dbReference>
<dbReference type="FunFam" id="3.30.70.270:FF:000001">
    <property type="entry name" value="Diguanylate cyclase domain protein"/>
    <property type="match status" value="1"/>
</dbReference>
<comment type="cofactor">
    <cofactor evidence="1">
        <name>Mg(2+)</name>
        <dbReference type="ChEBI" id="CHEBI:18420"/>
    </cofactor>
</comment>
<dbReference type="AlphaFoldDB" id="A0A091B8K7"/>
<dbReference type="PATRIC" id="fig|1384056.3.peg.152"/>
<keyword evidence="4" id="KW-0472">Membrane</keyword>
<keyword evidence="4" id="KW-0812">Transmembrane</keyword>
<dbReference type="Pfam" id="PF00990">
    <property type="entry name" value="GGDEF"/>
    <property type="match status" value="1"/>
</dbReference>
<feature type="transmembrane region" description="Helical" evidence="4">
    <location>
        <begin position="21"/>
        <end position="40"/>
    </location>
</feature>
<accession>A0A091B8K7</accession>
<reference evidence="6 7" key="1">
    <citation type="submission" date="2013-09" db="EMBL/GenBank/DDBJ databases">
        <title>Genome sequencing of Arenimonas metalli.</title>
        <authorList>
            <person name="Chen F."/>
            <person name="Wang G."/>
        </authorList>
    </citation>
    <scope>NUCLEOTIDE SEQUENCE [LARGE SCALE GENOMIC DNA]</scope>
    <source>
        <strain evidence="6 7">CF5-1</strain>
    </source>
</reference>
<feature type="transmembrane region" description="Helical" evidence="4">
    <location>
        <begin position="140"/>
        <end position="158"/>
    </location>
</feature>
<dbReference type="InterPro" id="IPR050469">
    <property type="entry name" value="Diguanylate_Cyclase"/>
</dbReference>
<evidence type="ECO:0000256" key="3">
    <source>
        <dbReference type="ARBA" id="ARBA00034247"/>
    </source>
</evidence>
<dbReference type="InterPro" id="IPR029787">
    <property type="entry name" value="Nucleotide_cyclase"/>
</dbReference>
<protein>
    <recommendedName>
        <fullName evidence="2">diguanylate cyclase</fullName>
        <ecNumber evidence="2">2.7.7.65</ecNumber>
    </recommendedName>
</protein>
<dbReference type="RefSeq" id="WP_034210050.1">
    <property type="nucleotide sequence ID" value="NZ_AVCK01000003.1"/>
</dbReference>
<dbReference type="SUPFAM" id="SSF55073">
    <property type="entry name" value="Nucleotide cyclase"/>
    <property type="match status" value="1"/>
</dbReference>
<proteinExistence type="predicted"/>
<dbReference type="InterPro" id="IPR043128">
    <property type="entry name" value="Rev_trsase/Diguanyl_cyclase"/>
</dbReference>
<gene>
    <name evidence="6" type="ORF">N787_06385</name>
</gene>
<feature type="transmembrane region" description="Helical" evidence="4">
    <location>
        <begin position="116"/>
        <end position="133"/>
    </location>
</feature>
<evidence type="ECO:0000313" key="6">
    <source>
        <dbReference type="EMBL" id="KFN48061.1"/>
    </source>
</evidence>
<name>A0A091B8K7_9GAMM</name>
<feature type="transmembrane region" description="Helical" evidence="4">
    <location>
        <begin position="46"/>
        <end position="64"/>
    </location>
</feature>
<evidence type="ECO:0000256" key="4">
    <source>
        <dbReference type="SAM" id="Phobius"/>
    </source>
</evidence>
<feature type="transmembrane region" description="Helical" evidence="4">
    <location>
        <begin position="84"/>
        <end position="104"/>
    </location>
</feature>
<keyword evidence="7" id="KW-1185">Reference proteome</keyword>
<dbReference type="NCBIfam" id="TIGR00254">
    <property type="entry name" value="GGDEF"/>
    <property type="match status" value="1"/>
</dbReference>